<feature type="domain" description="HTH cro/C1-type" evidence="1">
    <location>
        <begin position="8"/>
        <end position="62"/>
    </location>
</feature>
<keyword evidence="3" id="KW-1185">Reference proteome</keyword>
<name>A0ABQ5V5U8_9PROT</name>
<comment type="caution">
    <text evidence="2">The sequence shown here is derived from an EMBL/GenBank/DDBJ whole genome shotgun (WGS) entry which is preliminary data.</text>
</comment>
<proteinExistence type="predicted"/>
<dbReference type="Gene3D" id="1.10.260.40">
    <property type="entry name" value="lambda repressor-like DNA-binding domains"/>
    <property type="match status" value="1"/>
</dbReference>
<evidence type="ECO:0000313" key="2">
    <source>
        <dbReference type="EMBL" id="GLQ22921.1"/>
    </source>
</evidence>
<gene>
    <name evidence="2" type="ORF">GCM10007853_07950</name>
</gene>
<dbReference type="CDD" id="cd00093">
    <property type="entry name" value="HTH_XRE"/>
    <property type="match status" value="1"/>
</dbReference>
<organism evidence="2 3">
    <name type="scientific">Algimonas ampicilliniresistens</name>
    <dbReference type="NCBI Taxonomy" id="1298735"/>
    <lineage>
        <taxon>Bacteria</taxon>
        <taxon>Pseudomonadati</taxon>
        <taxon>Pseudomonadota</taxon>
        <taxon>Alphaproteobacteria</taxon>
        <taxon>Maricaulales</taxon>
        <taxon>Robiginitomaculaceae</taxon>
        <taxon>Algimonas</taxon>
    </lineage>
</organism>
<dbReference type="Pfam" id="PF13443">
    <property type="entry name" value="HTH_26"/>
    <property type="match status" value="1"/>
</dbReference>
<evidence type="ECO:0000259" key="1">
    <source>
        <dbReference type="PROSITE" id="PS50943"/>
    </source>
</evidence>
<dbReference type="RefSeq" id="WP_284387797.1">
    <property type="nucleotide sequence ID" value="NZ_BSNK01000001.1"/>
</dbReference>
<dbReference type="EMBL" id="BSNK01000001">
    <property type="protein sequence ID" value="GLQ22921.1"/>
    <property type="molecule type" value="Genomic_DNA"/>
</dbReference>
<dbReference type="InterPro" id="IPR001387">
    <property type="entry name" value="Cro/C1-type_HTH"/>
</dbReference>
<dbReference type="Proteomes" id="UP001161391">
    <property type="component" value="Unassembled WGS sequence"/>
</dbReference>
<sequence length="182" mass="20252">MTKATNQIRAKRERRGLSLAELSVMTGIIEQTLQGLEDGTMPYNQTQLEAIAVSMECEPGHLLAPLATPFANQMAEWIDYHAAMEKAREANPNWLEDLGADPVQTKAAEREDQARFDALATPAATVADLLDKMRLYLDSTNPDDGDHPRHSEAMESLQSDLDAIWPGQIPNYDRQFDIEKAA</sequence>
<dbReference type="InterPro" id="IPR010982">
    <property type="entry name" value="Lambda_DNA-bd_dom_sf"/>
</dbReference>
<reference evidence="2" key="1">
    <citation type="journal article" date="2014" name="Int. J. Syst. Evol. Microbiol.">
        <title>Complete genome of a new Firmicutes species belonging to the dominant human colonic microbiota ('Ruminococcus bicirculans') reveals two chromosomes and a selective capacity to utilize plant glucans.</title>
        <authorList>
            <consortium name="NISC Comparative Sequencing Program"/>
            <person name="Wegmann U."/>
            <person name="Louis P."/>
            <person name="Goesmann A."/>
            <person name="Henrissat B."/>
            <person name="Duncan S.H."/>
            <person name="Flint H.J."/>
        </authorList>
    </citation>
    <scope>NUCLEOTIDE SEQUENCE</scope>
    <source>
        <strain evidence="2">NBRC 108219</strain>
    </source>
</reference>
<evidence type="ECO:0000313" key="3">
    <source>
        <dbReference type="Proteomes" id="UP001161391"/>
    </source>
</evidence>
<accession>A0ABQ5V5U8</accession>
<reference evidence="2" key="2">
    <citation type="submission" date="2023-01" db="EMBL/GenBank/DDBJ databases">
        <title>Draft genome sequence of Algimonas ampicilliniresistens strain NBRC 108219.</title>
        <authorList>
            <person name="Sun Q."/>
            <person name="Mori K."/>
        </authorList>
    </citation>
    <scope>NUCLEOTIDE SEQUENCE</scope>
    <source>
        <strain evidence="2">NBRC 108219</strain>
    </source>
</reference>
<dbReference type="PROSITE" id="PS50943">
    <property type="entry name" value="HTH_CROC1"/>
    <property type="match status" value="1"/>
</dbReference>
<dbReference type="SUPFAM" id="SSF47413">
    <property type="entry name" value="lambda repressor-like DNA-binding domains"/>
    <property type="match status" value="1"/>
</dbReference>
<dbReference type="SMART" id="SM00530">
    <property type="entry name" value="HTH_XRE"/>
    <property type="match status" value="1"/>
</dbReference>
<protein>
    <recommendedName>
        <fullName evidence="1">HTH cro/C1-type domain-containing protein</fullName>
    </recommendedName>
</protein>